<keyword evidence="3" id="KW-0560">Oxidoreductase</keyword>
<dbReference type="GO" id="GO:0008270">
    <property type="term" value="F:zinc ion binding"/>
    <property type="evidence" value="ECO:0007669"/>
    <property type="project" value="InterPro"/>
</dbReference>
<evidence type="ECO:0000256" key="1">
    <source>
        <dbReference type="ARBA" id="ARBA00022723"/>
    </source>
</evidence>
<dbReference type="InterPro" id="IPR002328">
    <property type="entry name" value="ADH_Zn_CS"/>
</dbReference>
<sequence>MRAIVLHAPKDIRLEERPVPEAGPGEVVVRVASVGVCGSDLPRMLVKGAWKMPLITGHEFSGHITAIGAGVEGWAMGELVAVAPLIPCNDCDQCRTGNYSRCRDYDYFGSRRDGAYAEYVAIPVGNLLKAPQHVDPRAIAMTDPASIALHAIWKAGGIRIGQTGGVMGCGPIGLFAIQWLRLMGASEVIAVDISEEKLALAREAGATVTVLSGDLAQNETRADLVIEAVGIDATINAAVMLAGPGGHVAFIGIPVPDVRLANASFQYFLRQEISLHGSWNSFGPPFPGPQWTTTLEKFGTGELKWEFMISHDLDLAELPGIFQRFDNKDLHFSKVLFRP</sequence>
<keyword evidence="2 4" id="KW-0862">Zinc</keyword>
<dbReference type="OrthoDB" id="5295340at2"/>
<comment type="caution">
    <text evidence="6">The sequence shown here is derived from an EMBL/GenBank/DDBJ whole genome shotgun (WGS) entry which is preliminary data.</text>
</comment>
<dbReference type="GO" id="GO:0016616">
    <property type="term" value="F:oxidoreductase activity, acting on the CH-OH group of donors, NAD or NADP as acceptor"/>
    <property type="evidence" value="ECO:0007669"/>
    <property type="project" value="UniProtKB-ARBA"/>
</dbReference>
<evidence type="ECO:0000313" key="6">
    <source>
        <dbReference type="EMBL" id="RCW86998.1"/>
    </source>
</evidence>
<dbReference type="InterPro" id="IPR020843">
    <property type="entry name" value="ER"/>
</dbReference>
<dbReference type="InterPro" id="IPR036291">
    <property type="entry name" value="NAD(P)-bd_dom_sf"/>
</dbReference>
<gene>
    <name evidence="6" type="ORF">DFP89_1032</name>
</gene>
<comment type="similarity">
    <text evidence="4">Belongs to the zinc-containing alcohol dehydrogenase family.</text>
</comment>
<dbReference type="PROSITE" id="PS00059">
    <property type="entry name" value="ADH_ZINC"/>
    <property type="match status" value="1"/>
</dbReference>
<dbReference type="AlphaFoldDB" id="A0A368Z5E2"/>
<evidence type="ECO:0000256" key="3">
    <source>
        <dbReference type="ARBA" id="ARBA00023002"/>
    </source>
</evidence>
<organism evidence="6 7">
    <name type="scientific">Paracoccus lutimaris</name>
    <dbReference type="NCBI Taxonomy" id="1490030"/>
    <lineage>
        <taxon>Bacteria</taxon>
        <taxon>Pseudomonadati</taxon>
        <taxon>Pseudomonadota</taxon>
        <taxon>Alphaproteobacteria</taxon>
        <taxon>Rhodobacterales</taxon>
        <taxon>Paracoccaceae</taxon>
        <taxon>Paracoccus</taxon>
    </lineage>
</organism>
<evidence type="ECO:0000259" key="5">
    <source>
        <dbReference type="SMART" id="SM00829"/>
    </source>
</evidence>
<evidence type="ECO:0000256" key="4">
    <source>
        <dbReference type="RuleBase" id="RU361277"/>
    </source>
</evidence>
<reference evidence="6 7" key="1">
    <citation type="submission" date="2018-07" db="EMBL/GenBank/DDBJ databases">
        <title>Genomic Encyclopedia of Type Strains, Phase III (KMG-III): the genomes of soil and plant-associated and newly described type strains.</title>
        <authorList>
            <person name="Whitman W."/>
        </authorList>
    </citation>
    <scope>NUCLEOTIDE SEQUENCE [LARGE SCALE GENOMIC DNA]</scope>
    <source>
        <strain evidence="6 7">CECT 8525</strain>
    </source>
</reference>
<dbReference type="SUPFAM" id="SSF51735">
    <property type="entry name" value="NAD(P)-binding Rossmann-fold domains"/>
    <property type="match status" value="1"/>
</dbReference>
<evidence type="ECO:0000313" key="7">
    <source>
        <dbReference type="Proteomes" id="UP000253345"/>
    </source>
</evidence>
<dbReference type="Pfam" id="PF08240">
    <property type="entry name" value="ADH_N"/>
    <property type="match status" value="1"/>
</dbReference>
<dbReference type="CDD" id="cd08236">
    <property type="entry name" value="sugar_DH"/>
    <property type="match status" value="1"/>
</dbReference>
<dbReference type="Pfam" id="PF00107">
    <property type="entry name" value="ADH_zinc_N"/>
    <property type="match status" value="1"/>
</dbReference>
<dbReference type="PANTHER" id="PTHR43401">
    <property type="entry name" value="L-THREONINE 3-DEHYDROGENASE"/>
    <property type="match status" value="1"/>
</dbReference>
<dbReference type="RefSeq" id="WP_114348093.1">
    <property type="nucleotide sequence ID" value="NZ_QPJL01000003.1"/>
</dbReference>
<dbReference type="InterPro" id="IPR013149">
    <property type="entry name" value="ADH-like_C"/>
</dbReference>
<keyword evidence="7" id="KW-1185">Reference proteome</keyword>
<dbReference type="Proteomes" id="UP000253345">
    <property type="component" value="Unassembled WGS sequence"/>
</dbReference>
<dbReference type="PANTHER" id="PTHR43401:SF2">
    <property type="entry name" value="L-THREONINE 3-DEHYDROGENASE"/>
    <property type="match status" value="1"/>
</dbReference>
<dbReference type="EMBL" id="QPJL01000003">
    <property type="protein sequence ID" value="RCW86998.1"/>
    <property type="molecule type" value="Genomic_DNA"/>
</dbReference>
<protein>
    <submittedName>
        <fullName evidence="6">L-iditol 2-dehydrogenase</fullName>
    </submittedName>
</protein>
<name>A0A368Z5E2_9RHOB</name>
<dbReference type="Gene3D" id="3.40.50.720">
    <property type="entry name" value="NAD(P)-binding Rossmann-like Domain"/>
    <property type="match status" value="1"/>
</dbReference>
<dbReference type="SMART" id="SM00829">
    <property type="entry name" value="PKS_ER"/>
    <property type="match status" value="1"/>
</dbReference>
<accession>A0A368Z5E2</accession>
<evidence type="ECO:0000256" key="2">
    <source>
        <dbReference type="ARBA" id="ARBA00022833"/>
    </source>
</evidence>
<dbReference type="InterPro" id="IPR011032">
    <property type="entry name" value="GroES-like_sf"/>
</dbReference>
<dbReference type="Gene3D" id="3.90.180.10">
    <property type="entry name" value="Medium-chain alcohol dehydrogenases, catalytic domain"/>
    <property type="match status" value="1"/>
</dbReference>
<comment type="cofactor">
    <cofactor evidence="4">
        <name>Zn(2+)</name>
        <dbReference type="ChEBI" id="CHEBI:29105"/>
    </cofactor>
</comment>
<dbReference type="SUPFAM" id="SSF50129">
    <property type="entry name" value="GroES-like"/>
    <property type="match status" value="1"/>
</dbReference>
<feature type="domain" description="Enoyl reductase (ER)" evidence="5">
    <location>
        <begin position="7"/>
        <end position="337"/>
    </location>
</feature>
<keyword evidence="1 4" id="KW-0479">Metal-binding</keyword>
<proteinExistence type="inferred from homology"/>
<dbReference type="InterPro" id="IPR013154">
    <property type="entry name" value="ADH-like_N"/>
</dbReference>
<dbReference type="InterPro" id="IPR050129">
    <property type="entry name" value="Zn_alcohol_dh"/>
</dbReference>